<proteinExistence type="inferred from homology"/>
<dbReference type="InterPro" id="IPR014748">
    <property type="entry name" value="Enoyl-CoA_hydra_C"/>
</dbReference>
<dbReference type="PANTHER" id="PTHR43802">
    <property type="entry name" value="ENOYL-COA HYDRATASE"/>
    <property type="match status" value="1"/>
</dbReference>
<dbReference type="Proteomes" id="UP001556118">
    <property type="component" value="Unassembled WGS sequence"/>
</dbReference>
<comment type="caution">
    <text evidence="3">The sequence shown here is derived from an EMBL/GenBank/DDBJ whole genome shotgun (WGS) entry which is preliminary data.</text>
</comment>
<evidence type="ECO:0000313" key="4">
    <source>
        <dbReference type="Proteomes" id="UP001556118"/>
    </source>
</evidence>
<dbReference type="InterPro" id="IPR029045">
    <property type="entry name" value="ClpP/crotonase-like_dom_sf"/>
</dbReference>
<dbReference type="Gene3D" id="1.10.12.10">
    <property type="entry name" value="Lyase 2-enoyl-coa Hydratase, Chain A, domain 2"/>
    <property type="match status" value="1"/>
</dbReference>
<dbReference type="SUPFAM" id="SSF52096">
    <property type="entry name" value="ClpP/crotonase"/>
    <property type="match status" value="1"/>
</dbReference>
<dbReference type="InterPro" id="IPR001753">
    <property type="entry name" value="Enoyl-CoA_hydra/iso"/>
</dbReference>
<gene>
    <name evidence="3" type="ORF">ABUH87_08580</name>
</gene>
<dbReference type="PROSITE" id="PS00166">
    <property type="entry name" value="ENOYL_COA_HYDRATASE"/>
    <property type="match status" value="1"/>
</dbReference>
<accession>A0ABV3RAX9</accession>
<dbReference type="Pfam" id="PF00378">
    <property type="entry name" value="ECH_1"/>
    <property type="match status" value="1"/>
</dbReference>
<dbReference type="CDD" id="cd06558">
    <property type="entry name" value="crotonase-like"/>
    <property type="match status" value="1"/>
</dbReference>
<comment type="similarity">
    <text evidence="1 2">Belongs to the enoyl-CoA hydratase/isomerase family.</text>
</comment>
<organism evidence="3 4">
    <name type="scientific">Novosphingobium rhizovicinum</name>
    <dbReference type="NCBI Taxonomy" id="3228928"/>
    <lineage>
        <taxon>Bacteria</taxon>
        <taxon>Pseudomonadati</taxon>
        <taxon>Pseudomonadota</taxon>
        <taxon>Alphaproteobacteria</taxon>
        <taxon>Sphingomonadales</taxon>
        <taxon>Sphingomonadaceae</taxon>
        <taxon>Novosphingobium</taxon>
    </lineage>
</organism>
<dbReference type="Gene3D" id="3.90.226.10">
    <property type="entry name" value="2-enoyl-CoA Hydratase, Chain A, domain 1"/>
    <property type="match status" value="1"/>
</dbReference>
<protein>
    <submittedName>
        <fullName evidence="3">Enoyl-CoA hydratase/isomerase family protein</fullName>
    </submittedName>
</protein>
<dbReference type="PANTHER" id="PTHR43802:SF1">
    <property type="entry name" value="IP11341P-RELATED"/>
    <property type="match status" value="1"/>
</dbReference>
<dbReference type="EMBL" id="JBFNXR010000029">
    <property type="protein sequence ID" value="MEW9855229.1"/>
    <property type="molecule type" value="Genomic_DNA"/>
</dbReference>
<dbReference type="RefSeq" id="WP_367772511.1">
    <property type="nucleotide sequence ID" value="NZ_JBFNXR010000029.1"/>
</dbReference>
<dbReference type="InterPro" id="IPR018376">
    <property type="entry name" value="Enoyl-CoA_hyd/isom_CS"/>
</dbReference>
<evidence type="ECO:0000256" key="2">
    <source>
        <dbReference type="RuleBase" id="RU003707"/>
    </source>
</evidence>
<evidence type="ECO:0000256" key="1">
    <source>
        <dbReference type="ARBA" id="ARBA00005254"/>
    </source>
</evidence>
<evidence type="ECO:0000313" key="3">
    <source>
        <dbReference type="EMBL" id="MEW9855229.1"/>
    </source>
</evidence>
<keyword evidence="4" id="KW-1185">Reference proteome</keyword>
<reference evidence="3 4" key="1">
    <citation type="submission" date="2024-06" db="EMBL/GenBank/DDBJ databases">
        <title>Novosphingobium rhizovicinus M1R2S20.</title>
        <authorList>
            <person name="Sun J.-Q."/>
        </authorList>
    </citation>
    <scope>NUCLEOTIDE SEQUENCE [LARGE SCALE GENOMIC DNA]</scope>
    <source>
        <strain evidence="3 4">M1R2S20</strain>
    </source>
</reference>
<name>A0ABV3RAX9_9SPHN</name>
<sequence length="263" mass="27359">MSEIVVEQSGNITIVRLARAAARNALTVAMAAELTSALAQVSQDSSCQVVVLAGDGETFCAGLDLKAVSSGDEPPKGAAEWMALQEVFSGLMTQVHKMRQPVIGAIQGAAVGAGLGIALACDVRIATPTAKFLVGAVKVGLSAGECGISYHLPRLVGAGRAFEIMLTGRPVSGTEAHAIGLASELAEGDALLARALDLARTIASNAPYSIKHTKQVMWANLEANFESALELENHVHVVGLLTEDFAEAAKAFTEKRAPVFRGR</sequence>